<name>A0A6P2C3B4_9ACTN</name>
<dbReference type="RefSeq" id="WP_145853873.1">
    <property type="nucleotide sequence ID" value="NZ_RPFW01000003.1"/>
</dbReference>
<evidence type="ECO:0000313" key="3">
    <source>
        <dbReference type="Proteomes" id="UP000460272"/>
    </source>
</evidence>
<dbReference type="Proteomes" id="UP000460272">
    <property type="component" value="Unassembled WGS sequence"/>
</dbReference>
<accession>A0A6P2C3B4</accession>
<feature type="region of interest" description="Disordered" evidence="1">
    <location>
        <begin position="49"/>
        <end position="73"/>
    </location>
</feature>
<dbReference type="EMBL" id="RPFW01000003">
    <property type="protein sequence ID" value="TVZ04003.1"/>
    <property type="molecule type" value="Genomic_DNA"/>
</dbReference>
<evidence type="ECO:0008006" key="4">
    <source>
        <dbReference type="Google" id="ProtNLM"/>
    </source>
</evidence>
<proteinExistence type="predicted"/>
<feature type="compositionally biased region" description="Polar residues" evidence="1">
    <location>
        <begin position="136"/>
        <end position="160"/>
    </location>
</feature>
<organism evidence="2 3">
    <name type="scientific">Trebonia kvetii</name>
    <dbReference type="NCBI Taxonomy" id="2480626"/>
    <lineage>
        <taxon>Bacteria</taxon>
        <taxon>Bacillati</taxon>
        <taxon>Actinomycetota</taxon>
        <taxon>Actinomycetes</taxon>
        <taxon>Streptosporangiales</taxon>
        <taxon>Treboniaceae</taxon>
        <taxon>Trebonia</taxon>
    </lineage>
</organism>
<comment type="caution">
    <text evidence="2">The sequence shown here is derived from an EMBL/GenBank/DDBJ whole genome shotgun (WGS) entry which is preliminary data.</text>
</comment>
<keyword evidence="3" id="KW-1185">Reference proteome</keyword>
<dbReference type="AlphaFoldDB" id="A0A6P2C3B4"/>
<evidence type="ECO:0000256" key="1">
    <source>
        <dbReference type="SAM" id="MobiDB-lite"/>
    </source>
</evidence>
<evidence type="ECO:0000313" key="2">
    <source>
        <dbReference type="EMBL" id="TVZ04003.1"/>
    </source>
</evidence>
<sequence length="245" mass="27044">MTAILDYTEPVDAATIAVREHLQNPSIPVTRLCKDHGVARRTFYRRLKTLAPSEDSKPETAGNPSPQAVDMPNPEAPRTVICVQGCGETVAIDDDEPILQHLVWCPGSDWLIRNDARKRLRSLGCSIRLPSSTSMKCTSQPATTLMPSNSSKPTEAETSPANPPEARMIIPEAPEGEFATAAAEIKVSVWGYPEPDSSYLDLWSAKFEPDTGDIREGFTTEEYMRKRMAGLRKTSSRYAHTVTRP</sequence>
<protein>
    <recommendedName>
        <fullName evidence="4">Helix-turn-helix domain-containing protein</fullName>
    </recommendedName>
</protein>
<feature type="region of interest" description="Disordered" evidence="1">
    <location>
        <begin position="136"/>
        <end position="164"/>
    </location>
</feature>
<reference evidence="2 3" key="1">
    <citation type="submission" date="2018-11" db="EMBL/GenBank/DDBJ databases">
        <title>Trebonia kvetii gen.nov., sp.nov., a novel acidophilic actinobacterium, and proposal of the new actinobacterial family Treboniaceae fam. nov.</title>
        <authorList>
            <person name="Rapoport D."/>
            <person name="Sagova-Mareckova M."/>
            <person name="Sedlacek I."/>
            <person name="Provaznik J."/>
            <person name="Kralova S."/>
            <person name="Pavlinic D."/>
            <person name="Benes V."/>
            <person name="Kopecky J."/>
        </authorList>
    </citation>
    <scope>NUCLEOTIDE SEQUENCE [LARGE SCALE GENOMIC DNA]</scope>
    <source>
        <strain evidence="2 3">15Tr583</strain>
    </source>
</reference>
<dbReference type="OrthoDB" id="128993at2"/>
<gene>
    <name evidence="2" type="ORF">EAS64_16405</name>
</gene>